<gene>
    <name evidence="2" type="ORF">CKO42_21710</name>
</gene>
<dbReference type="GO" id="GO:0005737">
    <property type="term" value="C:cytoplasm"/>
    <property type="evidence" value="ECO:0007669"/>
    <property type="project" value="TreeGrafter"/>
</dbReference>
<reference evidence="2 3" key="1">
    <citation type="journal article" date="2020" name="Microorganisms">
        <title>Osmotic Adaptation and Compatible Solute Biosynthesis of Phototrophic Bacteria as Revealed from Genome Analyses.</title>
        <authorList>
            <person name="Imhoff J.F."/>
            <person name="Rahn T."/>
            <person name="Kunzel S."/>
            <person name="Keller A."/>
            <person name="Neulinger S.C."/>
        </authorList>
    </citation>
    <scope>NUCLEOTIDE SEQUENCE [LARGE SCALE GENOMIC DNA]</scope>
    <source>
        <strain evidence="2 3">DSM 25653</strain>
    </source>
</reference>
<dbReference type="RefSeq" id="WP_200248868.1">
    <property type="nucleotide sequence ID" value="NZ_NRRY01000055.1"/>
</dbReference>
<dbReference type="PANTHER" id="PTHR42850:SF4">
    <property type="entry name" value="ZINC-DEPENDENT ENDOPOLYPHOSPHATASE"/>
    <property type="match status" value="1"/>
</dbReference>
<accession>A0A9X0WCP5</accession>
<feature type="domain" description="Calcineurin-like phosphoesterase" evidence="1">
    <location>
        <begin position="24"/>
        <end position="218"/>
    </location>
</feature>
<evidence type="ECO:0000259" key="1">
    <source>
        <dbReference type="Pfam" id="PF00149"/>
    </source>
</evidence>
<dbReference type="Proteomes" id="UP001138768">
    <property type="component" value="Unassembled WGS sequence"/>
</dbReference>
<keyword evidence="3" id="KW-1185">Reference proteome</keyword>
<dbReference type="CDD" id="cd00144">
    <property type="entry name" value="MPP_PPP_family"/>
    <property type="match status" value="1"/>
</dbReference>
<dbReference type="PANTHER" id="PTHR42850">
    <property type="entry name" value="METALLOPHOSPHOESTERASE"/>
    <property type="match status" value="1"/>
</dbReference>
<name>A0A9X0WCP5_9GAMM</name>
<dbReference type="GO" id="GO:0008803">
    <property type="term" value="F:bis(5'-nucleosyl)-tetraphosphatase (symmetrical) activity"/>
    <property type="evidence" value="ECO:0007669"/>
    <property type="project" value="TreeGrafter"/>
</dbReference>
<protein>
    <recommendedName>
        <fullName evidence="1">Calcineurin-like phosphoesterase domain-containing protein</fullName>
    </recommendedName>
</protein>
<dbReference type="Pfam" id="PF00149">
    <property type="entry name" value="Metallophos"/>
    <property type="match status" value="1"/>
</dbReference>
<dbReference type="InterPro" id="IPR050126">
    <property type="entry name" value="Ap4A_hydrolase"/>
</dbReference>
<dbReference type="GO" id="GO:0110154">
    <property type="term" value="P:RNA decapping"/>
    <property type="evidence" value="ECO:0007669"/>
    <property type="project" value="TreeGrafter"/>
</dbReference>
<dbReference type="AlphaFoldDB" id="A0A9X0WCP5"/>
<dbReference type="Gene3D" id="3.60.21.10">
    <property type="match status" value="1"/>
</dbReference>
<evidence type="ECO:0000313" key="2">
    <source>
        <dbReference type="EMBL" id="MBK1620991.1"/>
    </source>
</evidence>
<dbReference type="InterPro" id="IPR004843">
    <property type="entry name" value="Calcineurin-like_PHP"/>
</dbReference>
<dbReference type="InterPro" id="IPR029052">
    <property type="entry name" value="Metallo-depent_PP-like"/>
</dbReference>
<comment type="caution">
    <text evidence="2">The sequence shown here is derived from an EMBL/GenBank/DDBJ whole genome shotgun (WGS) entry which is preliminary data.</text>
</comment>
<sequence length="269" mass="29699">MLTWLQRPKQSKTLASAQTPPGVRIYAVGDIHGRADLLEQLQGQIEQDAARHPDKVRQLIYLGDYVDRGPQSREVLELLSRRRLPGVTSHCLLGNHDQAMRHFLRDPLTGAYWLELGGLATLLSYGVGVWSADPVDPADPPEIAAALRAAMPSHHQAFLQDLELSRCVGDFFFVHAGIRPRIPIAQQQPQDLIWIREHFLSDTKPHPYVVVHGHNARAAIELCSNRIGIDTGAYATGRLSCLILDGATRMLIDTQQGGPQTLPSPTGAR</sequence>
<dbReference type="EMBL" id="NRRY01000055">
    <property type="protein sequence ID" value="MBK1620991.1"/>
    <property type="molecule type" value="Genomic_DNA"/>
</dbReference>
<proteinExistence type="predicted"/>
<dbReference type="GO" id="GO:0016791">
    <property type="term" value="F:phosphatase activity"/>
    <property type="evidence" value="ECO:0007669"/>
    <property type="project" value="TreeGrafter"/>
</dbReference>
<organism evidence="2 3">
    <name type="scientific">Lamprobacter modestohalophilus</name>
    <dbReference type="NCBI Taxonomy" id="1064514"/>
    <lineage>
        <taxon>Bacteria</taxon>
        <taxon>Pseudomonadati</taxon>
        <taxon>Pseudomonadota</taxon>
        <taxon>Gammaproteobacteria</taxon>
        <taxon>Chromatiales</taxon>
        <taxon>Chromatiaceae</taxon>
        <taxon>Lamprobacter</taxon>
    </lineage>
</organism>
<dbReference type="SUPFAM" id="SSF56300">
    <property type="entry name" value="Metallo-dependent phosphatases"/>
    <property type="match status" value="1"/>
</dbReference>
<evidence type="ECO:0000313" key="3">
    <source>
        <dbReference type="Proteomes" id="UP001138768"/>
    </source>
</evidence>